<dbReference type="AlphaFoldDB" id="A0A0A9GQ39"/>
<reference evidence="1" key="1">
    <citation type="submission" date="2014-09" db="EMBL/GenBank/DDBJ databases">
        <authorList>
            <person name="Magalhaes I.L.F."/>
            <person name="Oliveira U."/>
            <person name="Santos F.R."/>
            <person name="Vidigal T.H.D.A."/>
            <person name="Brescovit A.D."/>
            <person name="Santos A.J."/>
        </authorList>
    </citation>
    <scope>NUCLEOTIDE SEQUENCE</scope>
    <source>
        <tissue evidence="1">Shoot tissue taken approximately 20 cm above the soil surface</tissue>
    </source>
</reference>
<evidence type="ECO:0000313" key="1">
    <source>
        <dbReference type="EMBL" id="JAE24636.1"/>
    </source>
</evidence>
<sequence length="59" mass="6555">MSAQETVPGHLFSSFSLMLSMMSNASRVRFGLASFSALFPRVELMSTDPSQPLTKQSWK</sequence>
<organism evidence="1">
    <name type="scientific">Arundo donax</name>
    <name type="common">Giant reed</name>
    <name type="synonym">Donax arundinaceus</name>
    <dbReference type="NCBI Taxonomy" id="35708"/>
    <lineage>
        <taxon>Eukaryota</taxon>
        <taxon>Viridiplantae</taxon>
        <taxon>Streptophyta</taxon>
        <taxon>Embryophyta</taxon>
        <taxon>Tracheophyta</taxon>
        <taxon>Spermatophyta</taxon>
        <taxon>Magnoliopsida</taxon>
        <taxon>Liliopsida</taxon>
        <taxon>Poales</taxon>
        <taxon>Poaceae</taxon>
        <taxon>PACMAD clade</taxon>
        <taxon>Arundinoideae</taxon>
        <taxon>Arundineae</taxon>
        <taxon>Arundo</taxon>
    </lineage>
</organism>
<dbReference type="EMBL" id="GBRH01173260">
    <property type="protein sequence ID" value="JAE24636.1"/>
    <property type="molecule type" value="Transcribed_RNA"/>
</dbReference>
<proteinExistence type="predicted"/>
<protein>
    <submittedName>
        <fullName evidence="1">Uncharacterized protein</fullName>
    </submittedName>
</protein>
<accession>A0A0A9GQ39</accession>
<reference evidence="1" key="2">
    <citation type="journal article" date="2015" name="Data Brief">
        <title>Shoot transcriptome of the giant reed, Arundo donax.</title>
        <authorList>
            <person name="Barrero R.A."/>
            <person name="Guerrero F.D."/>
            <person name="Moolhuijzen P."/>
            <person name="Goolsby J.A."/>
            <person name="Tidwell J."/>
            <person name="Bellgard S.E."/>
            <person name="Bellgard M.I."/>
        </authorList>
    </citation>
    <scope>NUCLEOTIDE SEQUENCE</scope>
    <source>
        <tissue evidence="1">Shoot tissue taken approximately 20 cm above the soil surface</tissue>
    </source>
</reference>
<name>A0A0A9GQ39_ARUDO</name>